<dbReference type="GO" id="GO:0008270">
    <property type="term" value="F:zinc ion binding"/>
    <property type="evidence" value="ECO:0007669"/>
    <property type="project" value="UniProtKB-KW"/>
</dbReference>
<dbReference type="InterPro" id="IPR000315">
    <property type="entry name" value="Znf_B-box"/>
</dbReference>
<evidence type="ECO:0000256" key="1">
    <source>
        <dbReference type="PROSITE-ProRule" id="PRU00024"/>
    </source>
</evidence>
<dbReference type="Pfam" id="PF22586">
    <property type="entry name" value="ANCHR-like_BBOX"/>
    <property type="match status" value="1"/>
</dbReference>
<sequence length="213" mass="24325">MSSKLTVCGVCEYRNISKPSVVWCSECDGGLCEGCKEHHAASKGSRNHSIVPVSEYQKLPSGILEITQTCLKHSEKYQIFCKKHDTPCCRRCVTETHNDCKEIDVIDDVIQNVKSSNAFLEMEQILAELSGNLQRIRKDRQENIKSLMENRAIIEKEVQQTRKLIDNHLDTLQESLIKELYAAEEKESTKIKHTISSIQENERKISESQTNLD</sequence>
<accession>A0A6J8CXG2</accession>
<dbReference type="Proteomes" id="UP000507470">
    <property type="component" value="Unassembled WGS sequence"/>
</dbReference>
<protein>
    <recommendedName>
        <fullName evidence="3">B box-type domain-containing protein</fullName>
    </recommendedName>
</protein>
<evidence type="ECO:0000313" key="5">
    <source>
        <dbReference type="Proteomes" id="UP000507470"/>
    </source>
</evidence>
<keyword evidence="1" id="KW-0479">Metal-binding</keyword>
<keyword evidence="1" id="KW-0862">Zinc</keyword>
<dbReference type="PROSITE" id="PS50119">
    <property type="entry name" value="ZF_BBOX"/>
    <property type="match status" value="1"/>
</dbReference>
<dbReference type="PANTHER" id="PTHR25462">
    <property type="entry name" value="BONUS, ISOFORM C-RELATED"/>
    <property type="match status" value="1"/>
</dbReference>
<dbReference type="InterPro" id="IPR047153">
    <property type="entry name" value="TRIM45/56/19-like"/>
</dbReference>
<feature type="domain" description="B box-type" evidence="3">
    <location>
        <begin position="3"/>
        <end position="53"/>
    </location>
</feature>
<keyword evidence="5" id="KW-1185">Reference proteome</keyword>
<reference evidence="4 5" key="1">
    <citation type="submission" date="2020-06" db="EMBL/GenBank/DDBJ databases">
        <authorList>
            <person name="Li R."/>
            <person name="Bekaert M."/>
        </authorList>
    </citation>
    <scope>NUCLEOTIDE SEQUENCE [LARGE SCALE GENOMIC DNA]</scope>
    <source>
        <strain evidence="5">wild</strain>
    </source>
</reference>
<keyword evidence="2" id="KW-0175">Coiled coil</keyword>
<dbReference type="EMBL" id="CACVKT020006208">
    <property type="protein sequence ID" value="CAC5400535.1"/>
    <property type="molecule type" value="Genomic_DNA"/>
</dbReference>
<dbReference type="CDD" id="cd19757">
    <property type="entry name" value="Bbox1"/>
    <property type="match status" value="1"/>
</dbReference>
<gene>
    <name evidence="4" type="ORF">MCOR_34709</name>
</gene>
<name>A0A6J8CXG2_MYTCO</name>
<evidence type="ECO:0000259" key="3">
    <source>
        <dbReference type="PROSITE" id="PS50119"/>
    </source>
</evidence>
<feature type="coiled-coil region" evidence="2">
    <location>
        <begin position="137"/>
        <end position="164"/>
    </location>
</feature>
<evidence type="ECO:0000313" key="4">
    <source>
        <dbReference type="EMBL" id="CAC5400535.1"/>
    </source>
</evidence>
<dbReference type="SUPFAM" id="SSF57845">
    <property type="entry name" value="B-box zinc-binding domain"/>
    <property type="match status" value="1"/>
</dbReference>
<dbReference type="OrthoDB" id="6107045at2759"/>
<dbReference type="PANTHER" id="PTHR25462:SF296">
    <property type="entry name" value="MEIOTIC P26, ISOFORM F"/>
    <property type="match status" value="1"/>
</dbReference>
<evidence type="ECO:0000256" key="2">
    <source>
        <dbReference type="SAM" id="Coils"/>
    </source>
</evidence>
<proteinExistence type="predicted"/>
<dbReference type="AlphaFoldDB" id="A0A6J8CXG2"/>
<dbReference type="Gene3D" id="3.30.160.60">
    <property type="entry name" value="Classic Zinc Finger"/>
    <property type="match status" value="1"/>
</dbReference>
<organism evidence="4 5">
    <name type="scientific">Mytilus coruscus</name>
    <name type="common">Sea mussel</name>
    <dbReference type="NCBI Taxonomy" id="42192"/>
    <lineage>
        <taxon>Eukaryota</taxon>
        <taxon>Metazoa</taxon>
        <taxon>Spiralia</taxon>
        <taxon>Lophotrochozoa</taxon>
        <taxon>Mollusca</taxon>
        <taxon>Bivalvia</taxon>
        <taxon>Autobranchia</taxon>
        <taxon>Pteriomorphia</taxon>
        <taxon>Mytilida</taxon>
        <taxon>Mytiloidea</taxon>
        <taxon>Mytilidae</taxon>
        <taxon>Mytilinae</taxon>
        <taxon>Mytilus</taxon>
    </lineage>
</organism>
<keyword evidence="1" id="KW-0863">Zinc-finger</keyword>